<dbReference type="PROSITE" id="PS51257">
    <property type="entry name" value="PROKAR_LIPOPROTEIN"/>
    <property type="match status" value="1"/>
</dbReference>
<evidence type="ECO:0000313" key="7">
    <source>
        <dbReference type="Proteomes" id="UP001499979"/>
    </source>
</evidence>
<dbReference type="InterPro" id="IPR028082">
    <property type="entry name" value="Peripla_BP_I"/>
</dbReference>
<evidence type="ECO:0000256" key="1">
    <source>
        <dbReference type="ARBA" id="ARBA00004196"/>
    </source>
</evidence>
<keyword evidence="7" id="KW-1185">Reference proteome</keyword>
<dbReference type="EMBL" id="BAAAJE010000004">
    <property type="protein sequence ID" value="GAA1133231.1"/>
    <property type="molecule type" value="Genomic_DNA"/>
</dbReference>
<comment type="subcellular location">
    <subcellularLocation>
        <location evidence="1">Cell envelope</location>
    </subcellularLocation>
</comment>
<name>A0ABP4EXT3_9ACTN</name>
<dbReference type="InterPro" id="IPR050555">
    <property type="entry name" value="Bact_Solute-Bind_Prot2"/>
</dbReference>
<dbReference type="RefSeq" id="WP_343906504.1">
    <property type="nucleotide sequence ID" value="NZ_BAAAJE010000004.1"/>
</dbReference>
<gene>
    <name evidence="6" type="ORF">GCM10009606_11680</name>
</gene>
<keyword evidence="2 4" id="KW-0732">Signal</keyword>
<protein>
    <submittedName>
        <fullName evidence="6">Sugar ABC transporter substrate-binding protein</fullName>
    </submittedName>
</protein>
<dbReference type="Proteomes" id="UP001499979">
    <property type="component" value="Unassembled WGS sequence"/>
</dbReference>
<evidence type="ECO:0000256" key="2">
    <source>
        <dbReference type="ARBA" id="ARBA00022729"/>
    </source>
</evidence>
<feature type="region of interest" description="Disordered" evidence="3">
    <location>
        <begin position="19"/>
        <end position="42"/>
    </location>
</feature>
<accession>A0ABP4EXT3</accession>
<feature type="signal peptide" evidence="4">
    <location>
        <begin position="1"/>
        <end position="20"/>
    </location>
</feature>
<organism evidence="6 7">
    <name type="scientific">Nocardioides aquiterrae</name>
    <dbReference type="NCBI Taxonomy" id="203799"/>
    <lineage>
        <taxon>Bacteria</taxon>
        <taxon>Bacillati</taxon>
        <taxon>Actinomycetota</taxon>
        <taxon>Actinomycetes</taxon>
        <taxon>Propionibacteriales</taxon>
        <taxon>Nocardioidaceae</taxon>
        <taxon>Nocardioides</taxon>
    </lineage>
</organism>
<evidence type="ECO:0000259" key="5">
    <source>
        <dbReference type="Pfam" id="PF13407"/>
    </source>
</evidence>
<comment type="caution">
    <text evidence="6">The sequence shown here is derived from an EMBL/GenBank/DDBJ whole genome shotgun (WGS) entry which is preliminary data.</text>
</comment>
<dbReference type="InterPro" id="IPR025997">
    <property type="entry name" value="SBP_2_dom"/>
</dbReference>
<dbReference type="SUPFAM" id="SSF53822">
    <property type="entry name" value="Periplasmic binding protein-like I"/>
    <property type="match status" value="1"/>
</dbReference>
<evidence type="ECO:0000256" key="3">
    <source>
        <dbReference type="SAM" id="MobiDB-lite"/>
    </source>
</evidence>
<evidence type="ECO:0000313" key="6">
    <source>
        <dbReference type="EMBL" id="GAA1133231.1"/>
    </source>
</evidence>
<dbReference type="Pfam" id="PF13407">
    <property type="entry name" value="Peripla_BP_4"/>
    <property type="match status" value="1"/>
</dbReference>
<feature type="chain" id="PRO_5045156057" evidence="4">
    <location>
        <begin position="21"/>
        <end position="350"/>
    </location>
</feature>
<dbReference type="Gene3D" id="3.40.50.2300">
    <property type="match status" value="2"/>
</dbReference>
<feature type="domain" description="Periplasmic binding protein" evidence="5">
    <location>
        <begin position="60"/>
        <end position="294"/>
    </location>
</feature>
<proteinExistence type="predicted"/>
<evidence type="ECO:0000256" key="4">
    <source>
        <dbReference type="SAM" id="SignalP"/>
    </source>
</evidence>
<dbReference type="PANTHER" id="PTHR30036:SF1">
    <property type="entry name" value="D-XYLOSE-BINDING PERIPLASMIC PROTEIN"/>
    <property type="match status" value="1"/>
</dbReference>
<reference evidence="7" key="1">
    <citation type="journal article" date="2019" name="Int. J. Syst. Evol. Microbiol.">
        <title>The Global Catalogue of Microorganisms (GCM) 10K type strain sequencing project: providing services to taxonomists for standard genome sequencing and annotation.</title>
        <authorList>
            <consortium name="The Broad Institute Genomics Platform"/>
            <consortium name="The Broad Institute Genome Sequencing Center for Infectious Disease"/>
            <person name="Wu L."/>
            <person name="Ma J."/>
        </authorList>
    </citation>
    <scope>NUCLEOTIDE SEQUENCE [LARGE SCALE GENOMIC DNA]</scope>
    <source>
        <strain evidence="7">JCM 11813</strain>
    </source>
</reference>
<dbReference type="PANTHER" id="PTHR30036">
    <property type="entry name" value="D-XYLOSE-BINDING PERIPLASMIC PROTEIN"/>
    <property type="match status" value="1"/>
</dbReference>
<sequence length="350" mass="35838">MLSRLALVAALLLGATACSGSESPAPTPPASSAPPGGAPAGTIALLMPGPPSMRSEAFDRRSFTDAVAERCPDCRVDFYDAREDAATQAEQLAQATDAGARVVVIDAVEPLAVVNQVAAAQDLGVKVIGYDTLLEDLDFYVAYDREQVGELQARALLKAAGADDLVLLNGSPADAGAVQVKAAAHQVLDASRATVVGEYDALPDHPKDTRTWLSTILTFYPPSALAGVYAADDDLAGTVVRALAGAPLPVTGAGATLAGVKRLVNGRQLMTVYRPVGPAADAAARVAVAALTGGDPGGPTTTLDGVPAYLLDPVPVTVDDLGDTVVRDGFWSVDEICTPRLRAACTRAGL</sequence>